<evidence type="ECO:0000259" key="10">
    <source>
        <dbReference type="PROSITE" id="PS00300"/>
    </source>
</evidence>
<dbReference type="PANTHER" id="PTHR43134:SF1">
    <property type="entry name" value="SIGNAL RECOGNITION PARTICLE RECEPTOR SUBUNIT ALPHA"/>
    <property type="match status" value="1"/>
</dbReference>
<dbReference type="SUPFAM" id="SSF52540">
    <property type="entry name" value="P-loop containing nucleoside triphosphate hydrolases"/>
    <property type="match status" value="1"/>
</dbReference>
<dbReference type="RefSeq" id="WP_125990668.1">
    <property type="nucleotide sequence ID" value="NZ_CP046640.1"/>
</dbReference>
<dbReference type="InterPro" id="IPR036225">
    <property type="entry name" value="SRP/SRP_N"/>
</dbReference>
<dbReference type="InterPro" id="IPR013822">
    <property type="entry name" value="Signal_recog_particl_SRP54_hlx"/>
</dbReference>
<dbReference type="PANTHER" id="PTHR43134">
    <property type="entry name" value="SIGNAL RECOGNITION PARTICLE RECEPTOR SUBUNIT ALPHA"/>
    <property type="match status" value="1"/>
</dbReference>
<gene>
    <name evidence="9 11" type="primary">ftsY</name>
    <name evidence="11" type="ORF">GM661_11050</name>
</gene>
<evidence type="ECO:0000256" key="1">
    <source>
        <dbReference type="ARBA" id="ARBA00022475"/>
    </source>
</evidence>
<keyword evidence="4 9" id="KW-0378">Hydrolase</keyword>
<dbReference type="HAMAP" id="MF_00920">
    <property type="entry name" value="FtsY"/>
    <property type="match status" value="1"/>
</dbReference>
<feature type="binding site" evidence="9">
    <location>
        <begin position="280"/>
        <end position="283"/>
    </location>
    <ligand>
        <name>GTP</name>
        <dbReference type="ChEBI" id="CHEBI:37565"/>
    </ligand>
</feature>
<dbReference type="NCBIfam" id="TIGR00064">
    <property type="entry name" value="ftsY"/>
    <property type="match status" value="1"/>
</dbReference>
<keyword evidence="3 9" id="KW-0547">Nucleotide-binding</keyword>
<evidence type="ECO:0000256" key="5">
    <source>
        <dbReference type="ARBA" id="ARBA00023134"/>
    </source>
</evidence>
<protein>
    <recommendedName>
        <fullName evidence="9">Signal recognition particle receptor FtsY</fullName>
        <shortName evidence="9">SRP receptor</shortName>
        <ecNumber evidence="9">3.6.5.4</ecNumber>
    </recommendedName>
</protein>
<dbReference type="InterPro" id="IPR000897">
    <property type="entry name" value="SRP54_GTPase_dom"/>
</dbReference>
<dbReference type="GO" id="GO:0005525">
    <property type="term" value="F:GTP binding"/>
    <property type="evidence" value="ECO:0007669"/>
    <property type="project" value="UniProtKB-UniRule"/>
</dbReference>
<keyword evidence="5 9" id="KW-0342">GTP-binding</keyword>
<dbReference type="InterPro" id="IPR042101">
    <property type="entry name" value="SRP54_N_sf"/>
</dbReference>
<dbReference type="Proteomes" id="UP000665020">
    <property type="component" value="Chromosome"/>
</dbReference>
<dbReference type="SUPFAM" id="SSF47364">
    <property type="entry name" value="Domain of the SRP/SRP receptor G-proteins"/>
    <property type="match status" value="1"/>
</dbReference>
<comment type="catalytic activity">
    <reaction evidence="8 9">
        <text>GTP + H2O = GDP + phosphate + H(+)</text>
        <dbReference type="Rhea" id="RHEA:19669"/>
        <dbReference type="ChEBI" id="CHEBI:15377"/>
        <dbReference type="ChEBI" id="CHEBI:15378"/>
        <dbReference type="ChEBI" id="CHEBI:37565"/>
        <dbReference type="ChEBI" id="CHEBI:43474"/>
        <dbReference type="ChEBI" id="CHEBI:58189"/>
        <dbReference type="EC" id="3.6.5.4"/>
    </reaction>
</comment>
<dbReference type="SMART" id="SM00382">
    <property type="entry name" value="AAA"/>
    <property type="match status" value="1"/>
</dbReference>
<dbReference type="Gene3D" id="3.40.50.300">
    <property type="entry name" value="P-loop containing nucleotide triphosphate hydrolases"/>
    <property type="match status" value="1"/>
</dbReference>
<comment type="similarity">
    <text evidence="9">Belongs to the GTP-binding SRP family. FtsY subfamily.</text>
</comment>
<evidence type="ECO:0000256" key="2">
    <source>
        <dbReference type="ARBA" id="ARBA00022490"/>
    </source>
</evidence>
<feature type="domain" description="SRP54-type proteins GTP-binding" evidence="10">
    <location>
        <begin position="301"/>
        <end position="314"/>
    </location>
</feature>
<dbReference type="EC" id="3.6.5.4" evidence="9"/>
<comment type="function">
    <text evidence="9">Involved in targeting and insertion of nascent membrane proteins into the cytoplasmic membrane. Acts as a receptor for the complex formed by the signal recognition particle (SRP) and the ribosome-nascent chain (RNC).</text>
</comment>
<organism evidence="11 12">
    <name type="scientific">Iocasia fonsfrigidae</name>
    <dbReference type="NCBI Taxonomy" id="2682810"/>
    <lineage>
        <taxon>Bacteria</taxon>
        <taxon>Bacillati</taxon>
        <taxon>Bacillota</taxon>
        <taxon>Clostridia</taxon>
        <taxon>Halanaerobiales</taxon>
        <taxon>Halanaerobiaceae</taxon>
        <taxon>Iocasia</taxon>
    </lineage>
</organism>
<dbReference type="PROSITE" id="PS00300">
    <property type="entry name" value="SRP54"/>
    <property type="match status" value="1"/>
</dbReference>
<keyword evidence="12" id="KW-1185">Reference proteome</keyword>
<dbReference type="InterPro" id="IPR004390">
    <property type="entry name" value="SR_rcpt_FtsY"/>
</dbReference>
<dbReference type="InterPro" id="IPR003593">
    <property type="entry name" value="AAA+_ATPase"/>
</dbReference>
<dbReference type="EMBL" id="CP046640">
    <property type="protein sequence ID" value="QTL98466.1"/>
    <property type="molecule type" value="Genomic_DNA"/>
</dbReference>
<dbReference type="GO" id="GO:0003924">
    <property type="term" value="F:GTPase activity"/>
    <property type="evidence" value="ECO:0007669"/>
    <property type="project" value="UniProtKB-UniRule"/>
</dbReference>
<dbReference type="Pfam" id="PF02881">
    <property type="entry name" value="SRP54_N"/>
    <property type="match status" value="1"/>
</dbReference>
<dbReference type="GO" id="GO:0005047">
    <property type="term" value="F:signal recognition particle binding"/>
    <property type="evidence" value="ECO:0007669"/>
    <property type="project" value="TreeGrafter"/>
</dbReference>
<evidence type="ECO:0000256" key="6">
    <source>
        <dbReference type="ARBA" id="ARBA00023136"/>
    </source>
</evidence>
<evidence type="ECO:0000256" key="7">
    <source>
        <dbReference type="ARBA" id="ARBA00023170"/>
    </source>
</evidence>
<dbReference type="GO" id="GO:0006614">
    <property type="term" value="P:SRP-dependent cotranslational protein targeting to membrane"/>
    <property type="evidence" value="ECO:0007669"/>
    <property type="project" value="InterPro"/>
</dbReference>
<name>A0A8A7K9N0_9FIRM</name>
<keyword evidence="6 9" id="KW-0472">Membrane</keyword>
<sequence length="328" mass="35874">MLNIFKKSSKNEQEIEEVTEKKNDSEGGLFNRLKNGLSKTKDGFINKVTSLFSTHGKIDDELFEELEEILIQADVGINTAMELIEGLEERVEEDELKEPEELTEVFKEELSALLKEEDGQLDLKAGQNIIIVVGVNGAGKTTTIAKIARRFKEDGKKVLMAAADTFRAAAIDQLKVWGDRLGINVIAQSEGSDAAAVAFDAVQAARARDIDLLIVDTAGRLHTQKNLMEELKKVKRVIEREAGDFNIQVLLVLDATTGQNAMSQAKLFNEAVHVDGIALTKLDGTAKGGIVIGIKNELGIPIKLIGVGEAAEDLQDFNAKKFIEALFI</sequence>
<comment type="subcellular location">
    <subcellularLocation>
        <location evidence="9">Cell membrane</location>
        <topology evidence="9">Peripheral membrane protein</topology>
        <orientation evidence="9">Cytoplasmic side</orientation>
    </subcellularLocation>
    <subcellularLocation>
        <location evidence="9">Cytoplasm</location>
    </subcellularLocation>
</comment>
<evidence type="ECO:0000256" key="3">
    <source>
        <dbReference type="ARBA" id="ARBA00022741"/>
    </source>
</evidence>
<evidence type="ECO:0000313" key="11">
    <source>
        <dbReference type="EMBL" id="QTL98466.1"/>
    </source>
</evidence>
<dbReference type="FunFam" id="3.40.50.300:FF:000053">
    <property type="entry name" value="Signal recognition particle receptor FtsY"/>
    <property type="match status" value="1"/>
</dbReference>
<dbReference type="Pfam" id="PF00448">
    <property type="entry name" value="SRP54"/>
    <property type="match status" value="1"/>
</dbReference>
<dbReference type="GO" id="GO:0005886">
    <property type="term" value="C:plasma membrane"/>
    <property type="evidence" value="ECO:0007669"/>
    <property type="project" value="UniProtKB-SubCell"/>
</dbReference>
<dbReference type="FunFam" id="1.20.120.140:FF:000008">
    <property type="entry name" value="Signal recognition particle receptor FtsY"/>
    <property type="match status" value="1"/>
</dbReference>
<evidence type="ECO:0000256" key="8">
    <source>
        <dbReference type="ARBA" id="ARBA00048027"/>
    </source>
</evidence>
<proteinExistence type="inferred from homology"/>
<dbReference type="KEGG" id="ifn:GM661_11050"/>
<comment type="subunit">
    <text evidence="9">Part of the signal recognition particle protein translocation system, which is composed of SRP and FtsY.</text>
</comment>
<dbReference type="Gene3D" id="1.20.120.140">
    <property type="entry name" value="Signal recognition particle SRP54, nucleotide-binding domain"/>
    <property type="match status" value="1"/>
</dbReference>
<keyword evidence="2 9" id="KW-0963">Cytoplasm</keyword>
<dbReference type="SMART" id="SM00962">
    <property type="entry name" value="SRP54"/>
    <property type="match status" value="1"/>
</dbReference>
<feature type="binding site" evidence="9">
    <location>
        <begin position="134"/>
        <end position="141"/>
    </location>
    <ligand>
        <name>GTP</name>
        <dbReference type="ChEBI" id="CHEBI:37565"/>
    </ligand>
</feature>
<feature type="binding site" evidence="9">
    <location>
        <begin position="216"/>
        <end position="220"/>
    </location>
    <ligand>
        <name>GTP</name>
        <dbReference type="ChEBI" id="CHEBI:37565"/>
    </ligand>
</feature>
<dbReference type="GO" id="GO:0005737">
    <property type="term" value="C:cytoplasm"/>
    <property type="evidence" value="ECO:0007669"/>
    <property type="project" value="UniProtKB-SubCell"/>
</dbReference>
<keyword evidence="1 9" id="KW-1003">Cell membrane</keyword>
<dbReference type="AlphaFoldDB" id="A0A8A7K9N0"/>
<keyword evidence="7 9" id="KW-0675">Receptor</keyword>
<evidence type="ECO:0000256" key="4">
    <source>
        <dbReference type="ARBA" id="ARBA00022801"/>
    </source>
</evidence>
<evidence type="ECO:0000256" key="9">
    <source>
        <dbReference type="HAMAP-Rule" id="MF_00920"/>
    </source>
</evidence>
<evidence type="ECO:0000313" key="12">
    <source>
        <dbReference type="Proteomes" id="UP000665020"/>
    </source>
</evidence>
<reference evidence="11" key="1">
    <citation type="submission" date="2019-12" db="EMBL/GenBank/DDBJ databases">
        <authorList>
            <person name="zhang j."/>
            <person name="sun C.M."/>
        </authorList>
    </citation>
    <scope>NUCLEOTIDE SEQUENCE</scope>
    <source>
        <strain evidence="11">NS-1</strain>
    </source>
</reference>
<dbReference type="InterPro" id="IPR027417">
    <property type="entry name" value="P-loop_NTPase"/>
</dbReference>
<dbReference type="SMART" id="SM00963">
    <property type="entry name" value="SRP54_N"/>
    <property type="match status" value="1"/>
</dbReference>
<accession>A0A8A7K9N0</accession>